<feature type="transmembrane region" description="Helical" evidence="9">
    <location>
        <begin position="207"/>
        <end position="228"/>
    </location>
</feature>
<keyword evidence="2" id="KW-1003">Cell membrane</keyword>
<feature type="transmembrane region" description="Helical" evidence="9">
    <location>
        <begin position="37"/>
        <end position="54"/>
    </location>
</feature>
<reference evidence="11 12" key="1">
    <citation type="submission" date="2024-03" db="EMBL/GenBank/DDBJ databases">
        <title>Novel species of the genus Variovorax.</title>
        <authorList>
            <person name="Liu Q."/>
            <person name="Xin Y.-H."/>
        </authorList>
    </citation>
    <scope>NUCLEOTIDE SEQUENCE [LARGE SCALE GENOMIC DNA]</scope>
    <source>
        <strain evidence="11 12">KACC 18899</strain>
    </source>
</reference>
<comment type="caution">
    <text evidence="11">The sequence shown here is derived from an EMBL/GenBank/DDBJ whole genome shotgun (WGS) entry which is preliminary data.</text>
</comment>
<sequence length="495" mass="51713">MAMGWFGLALLLLALALMMTTGWPTYAVLLGVCSAGTVVGLASGAIDAAVLGTLPERIVGLLDRDLLQALVLYALVGALLNRLMLADSLYSGLDKALRRHAPSAAPELAGLGLGLMLAPMNGSVGASLITLSRTADARWASEGRAPARRTAMVALASTLGVIVPPSLVLLLLGDAMLQAHTEGVNLAQSMGLPHAGAAVRIVNTQDILQAALLPGAVLLAVWAMLILLTAPRAPRSASPAPLSTSERMALCVVPLVILVLLSLVAIGKVRAVEAAATAGMLLLCWGFVSRRLTGALLRTVLDEAMSLTGALFALLVAATSFSLLLRLLGTDRLAVQLMQSLQGRPVLATLAVLGVLLACAFVLDAFELIFLVVPIVMPPLLAQIDDAAWISTLALFALQAGFLLPPFGYAVVLARGHTSPRPGSWNVLAVLAPYLIALLLVMGMVVAWPAATRWLRTAPATLAPDESLRPEQIDQLMREMSTPSDDTSPEPPPDQ</sequence>
<evidence type="ECO:0000256" key="9">
    <source>
        <dbReference type="SAM" id="Phobius"/>
    </source>
</evidence>
<keyword evidence="6 9" id="KW-0472">Membrane</keyword>
<dbReference type="PANTHER" id="PTHR33362:SF7">
    <property type="entry name" value="SLL1103 PROTEIN"/>
    <property type="match status" value="1"/>
</dbReference>
<keyword evidence="3 7" id="KW-0997">Cell inner membrane</keyword>
<evidence type="ECO:0000256" key="5">
    <source>
        <dbReference type="ARBA" id="ARBA00022989"/>
    </source>
</evidence>
<evidence type="ECO:0000313" key="12">
    <source>
        <dbReference type="Proteomes" id="UP001365846"/>
    </source>
</evidence>
<evidence type="ECO:0000256" key="7">
    <source>
        <dbReference type="RuleBase" id="RU369079"/>
    </source>
</evidence>
<evidence type="ECO:0000259" key="10">
    <source>
        <dbReference type="Pfam" id="PF06808"/>
    </source>
</evidence>
<feature type="transmembrane region" description="Helical" evidence="9">
    <location>
        <begin position="309"/>
        <end position="328"/>
    </location>
</feature>
<feature type="transmembrane region" description="Helical" evidence="9">
    <location>
        <begin position="66"/>
        <end position="85"/>
    </location>
</feature>
<name>A0ABU8VIJ3_9BURK</name>
<evidence type="ECO:0000256" key="8">
    <source>
        <dbReference type="SAM" id="MobiDB-lite"/>
    </source>
</evidence>
<dbReference type="InterPro" id="IPR004681">
    <property type="entry name" value="TRAP_DctM"/>
</dbReference>
<feature type="transmembrane region" description="Helical" evidence="9">
    <location>
        <begin position="427"/>
        <end position="448"/>
    </location>
</feature>
<feature type="transmembrane region" description="Helical" evidence="9">
    <location>
        <begin position="248"/>
        <end position="266"/>
    </location>
</feature>
<evidence type="ECO:0000256" key="2">
    <source>
        <dbReference type="ARBA" id="ARBA00022475"/>
    </source>
</evidence>
<accession>A0ABU8VIJ3</accession>
<dbReference type="RefSeq" id="WP_340358354.1">
    <property type="nucleotide sequence ID" value="NZ_JBBKZU010000007.1"/>
</dbReference>
<keyword evidence="12" id="KW-1185">Reference proteome</keyword>
<keyword evidence="5 9" id="KW-1133">Transmembrane helix</keyword>
<evidence type="ECO:0000256" key="3">
    <source>
        <dbReference type="ARBA" id="ARBA00022519"/>
    </source>
</evidence>
<feature type="transmembrane region" description="Helical" evidence="9">
    <location>
        <begin position="388"/>
        <end position="407"/>
    </location>
</feature>
<feature type="domain" description="TRAP C4-dicarboxylate transport system permease DctM subunit" evidence="10">
    <location>
        <begin position="13"/>
        <end position="449"/>
    </location>
</feature>
<evidence type="ECO:0000256" key="4">
    <source>
        <dbReference type="ARBA" id="ARBA00022692"/>
    </source>
</evidence>
<feature type="transmembrane region" description="Helical" evidence="9">
    <location>
        <begin position="108"/>
        <end position="131"/>
    </location>
</feature>
<organism evidence="11 12">
    <name type="scientific">Variovorax ureilyticus</name>
    <dbReference type="NCBI Taxonomy" id="1836198"/>
    <lineage>
        <taxon>Bacteria</taxon>
        <taxon>Pseudomonadati</taxon>
        <taxon>Pseudomonadota</taxon>
        <taxon>Betaproteobacteria</taxon>
        <taxon>Burkholderiales</taxon>
        <taxon>Comamonadaceae</taxon>
        <taxon>Variovorax</taxon>
    </lineage>
</organism>
<dbReference type="InterPro" id="IPR010656">
    <property type="entry name" value="DctM"/>
</dbReference>
<feature type="transmembrane region" description="Helical" evidence="9">
    <location>
        <begin position="152"/>
        <end position="172"/>
    </location>
</feature>
<dbReference type="Pfam" id="PF06808">
    <property type="entry name" value="DctM"/>
    <property type="match status" value="1"/>
</dbReference>
<protein>
    <submittedName>
        <fullName evidence="11">TRAP transporter large permease subunit</fullName>
    </submittedName>
</protein>
<dbReference type="EMBL" id="JBBKZU010000007">
    <property type="protein sequence ID" value="MEJ8813121.1"/>
    <property type="molecule type" value="Genomic_DNA"/>
</dbReference>
<dbReference type="PANTHER" id="PTHR33362">
    <property type="entry name" value="SIALIC ACID TRAP TRANSPORTER PERMEASE PROTEIN SIAT-RELATED"/>
    <property type="match status" value="1"/>
</dbReference>
<evidence type="ECO:0000313" key="11">
    <source>
        <dbReference type="EMBL" id="MEJ8813121.1"/>
    </source>
</evidence>
<comment type="subcellular location">
    <subcellularLocation>
        <location evidence="1 7">Cell inner membrane</location>
        <topology evidence="1 7">Multi-pass membrane protein</topology>
    </subcellularLocation>
</comment>
<feature type="region of interest" description="Disordered" evidence="8">
    <location>
        <begin position="476"/>
        <end position="495"/>
    </location>
</feature>
<proteinExistence type="predicted"/>
<dbReference type="Proteomes" id="UP001365846">
    <property type="component" value="Unassembled WGS sequence"/>
</dbReference>
<keyword evidence="4 9" id="KW-0812">Transmembrane</keyword>
<gene>
    <name evidence="11" type="ORF">WKW77_18690</name>
</gene>
<evidence type="ECO:0000256" key="6">
    <source>
        <dbReference type="ARBA" id="ARBA00023136"/>
    </source>
</evidence>
<keyword evidence="7" id="KW-0813">Transport</keyword>
<comment type="function">
    <text evidence="7">Part of the tripartite ATP-independent periplasmic (TRAP) transport system.</text>
</comment>
<feature type="transmembrane region" description="Helical" evidence="9">
    <location>
        <begin position="348"/>
        <end position="376"/>
    </location>
</feature>
<evidence type="ECO:0000256" key="1">
    <source>
        <dbReference type="ARBA" id="ARBA00004429"/>
    </source>
</evidence>